<evidence type="ECO:0000259" key="1">
    <source>
        <dbReference type="Pfam" id="PF00270"/>
    </source>
</evidence>
<dbReference type="OrthoDB" id="3151137at2759"/>
<dbReference type="EMBL" id="JAACJN010000163">
    <property type="protein sequence ID" value="KAF5365816.1"/>
    <property type="molecule type" value="Genomic_DNA"/>
</dbReference>
<organism evidence="2 3">
    <name type="scientific">Collybiopsis confluens</name>
    <dbReference type="NCBI Taxonomy" id="2823264"/>
    <lineage>
        <taxon>Eukaryota</taxon>
        <taxon>Fungi</taxon>
        <taxon>Dikarya</taxon>
        <taxon>Basidiomycota</taxon>
        <taxon>Agaricomycotina</taxon>
        <taxon>Agaricomycetes</taxon>
        <taxon>Agaricomycetidae</taxon>
        <taxon>Agaricales</taxon>
        <taxon>Marasmiineae</taxon>
        <taxon>Omphalotaceae</taxon>
        <taxon>Collybiopsis</taxon>
    </lineage>
</organism>
<dbReference type="GO" id="GO:0005524">
    <property type="term" value="F:ATP binding"/>
    <property type="evidence" value="ECO:0007669"/>
    <property type="project" value="InterPro"/>
</dbReference>
<gene>
    <name evidence="2" type="ORF">D9757_015207</name>
</gene>
<dbReference type="AlphaFoldDB" id="A0A8H5GJD1"/>
<reference evidence="2 3" key="1">
    <citation type="journal article" date="2020" name="ISME J.">
        <title>Uncovering the hidden diversity of litter-decomposition mechanisms in mushroom-forming fungi.</title>
        <authorList>
            <person name="Floudas D."/>
            <person name="Bentzer J."/>
            <person name="Ahren D."/>
            <person name="Johansson T."/>
            <person name="Persson P."/>
            <person name="Tunlid A."/>
        </authorList>
    </citation>
    <scope>NUCLEOTIDE SEQUENCE [LARGE SCALE GENOMIC DNA]</scope>
    <source>
        <strain evidence="2 3">CBS 406.79</strain>
    </source>
</reference>
<dbReference type="Pfam" id="PF00270">
    <property type="entry name" value="DEAD"/>
    <property type="match status" value="1"/>
</dbReference>
<dbReference type="InterPro" id="IPR011545">
    <property type="entry name" value="DEAD/DEAH_box_helicase_dom"/>
</dbReference>
<name>A0A8H5GJD1_9AGAR</name>
<evidence type="ECO:0000313" key="3">
    <source>
        <dbReference type="Proteomes" id="UP000518752"/>
    </source>
</evidence>
<accession>A0A8H5GJD1</accession>
<comment type="caution">
    <text evidence="2">The sequence shown here is derived from an EMBL/GenBank/DDBJ whole genome shotgun (WGS) entry which is preliminary data.</text>
</comment>
<dbReference type="Gene3D" id="3.40.50.300">
    <property type="entry name" value="P-loop containing nucleotide triphosphate hydrolases"/>
    <property type="match status" value="1"/>
</dbReference>
<evidence type="ECO:0000313" key="2">
    <source>
        <dbReference type="EMBL" id="KAF5365816.1"/>
    </source>
</evidence>
<sequence>MLVDHHSEADTETELMRCIEAEQAGHTEQVEEIKYAVSSLSMGNYSDQMLGLFCNASKKWQIKCQVIPTGVQLNYKESLAQFYPSHLEAGLFQEKQTEQSKVKQPVQNAIDRKQTVIQLGESLAEQILAKLNTFSISSSLLSTSNTLPAEALDQLRHVLCNHNAYWSSDSQQFGVLGALDGTSDVLVISATGSGKTMIAIIAALLNPAEITVMVIPLRQLQNDY</sequence>
<keyword evidence="3" id="KW-1185">Reference proteome</keyword>
<feature type="domain" description="DEAD/DEAH-box helicase" evidence="1">
    <location>
        <begin position="180"/>
        <end position="223"/>
    </location>
</feature>
<protein>
    <recommendedName>
        <fullName evidence="1">DEAD/DEAH-box helicase domain-containing protein</fullName>
    </recommendedName>
</protein>
<dbReference type="GO" id="GO:0003676">
    <property type="term" value="F:nucleic acid binding"/>
    <property type="evidence" value="ECO:0007669"/>
    <property type="project" value="InterPro"/>
</dbReference>
<dbReference type="Proteomes" id="UP000518752">
    <property type="component" value="Unassembled WGS sequence"/>
</dbReference>
<dbReference type="SUPFAM" id="SSF52540">
    <property type="entry name" value="P-loop containing nucleoside triphosphate hydrolases"/>
    <property type="match status" value="1"/>
</dbReference>
<dbReference type="InterPro" id="IPR027417">
    <property type="entry name" value="P-loop_NTPase"/>
</dbReference>
<proteinExistence type="predicted"/>